<protein>
    <submittedName>
        <fullName evidence="1">Uncharacterized protein</fullName>
    </submittedName>
</protein>
<name>A0A4Z2FZ51_9TELE</name>
<evidence type="ECO:0000313" key="1">
    <source>
        <dbReference type="EMBL" id="TNN46261.1"/>
    </source>
</evidence>
<comment type="caution">
    <text evidence="1">The sequence shown here is derived from an EMBL/GenBank/DDBJ whole genome shotgun (WGS) entry which is preliminary data.</text>
</comment>
<dbReference type="Proteomes" id="UP000314294">
    <property type="component" value="Unassembled WGS sequence"/>
</dbReference>
<accession>A0A4Z2FZ51</accession>
<sequence length="147" mass="16581">MNGGEVIFRKKVMSASFLFSLLLLLLLIIIIPLCSRLQISDFSLECRRCQLEEQSFLVSEQPLGVLGLSHWLTQTVDEDRSAAVGLQHRAHESLEEDEELLVLCGNAHLKRGERARKRLGELLGPRFLCGTGTQFFLVLLSIKHKLP</sequence>
<gene>
    <name evidence="1" type="ORF">EYF80_043541</name>
</gene>
<reference evidence="1 2" key="1">
    <citation type="submission" date="2019-03" db="EMBL/GenBank/DDBJ databases">
        <title>First draft genome of Liparis tanakae, snailfish: a comprehensive survey of snailfish specific genes.</title>
        <authorList>
            <person name="Kim W."/>
            <person name="Song I."/>
            <person name="Jeong J.-H."/>
            <person name="Kim D."/>
            <person name="Kim S."/>
            <person name="Ryu S."/>
            <person name="Song J.Y."/>
            <person name="Lee S.K."/>
        </authorList>
    </citation>
    <scope>NUCLEOTIDE SEQUENCE [LARGE SCALE GENOMIC DNA]</scope>
    <source>
        <tissue evidence="1">Muscle</tissue>
    </source>
</reference>
<evidence type="ECO:0000313" key="2">
    <source>
        <dbReference type="Proteomes" id="UP000314294"/>
    </source>
</evidence>
<dbReference type="EMBL" id="SRLO01000799">
    <property type="protein sequence ID" value="TNN46261.1"/>
    <property type="molecule type" value="Genomic_DNA"/>
</dbReference>
<keyword evidence="2" id="KW-1185">Reference proteome</keyword>
<proteinExistence type="predicted"/>
<dbReference type="AlphaFoldDB" id="A0A4Z2FZ51"/>
<organism evidence="1 2">
    <name type="scientific">Liparis tanakae</name>
    <name type="common">Tanaka's snailfish</name>
    <dbReference type="NCBI Taxonomy" id="230148"/>
    <lineage>
        <taxon>Eukaryota</taxon>
        <taxon>Metazoa</taxon>
        <taxon>Chordata</taxon>
        <taxon>Craniata</taxon>
        <taxon>Vertebrata</taxon>
        <taxon>Euteleostomi</taxon>
        <taxon>Actinopterygii</taxon>
        <taxon>Neopterygii</taxon>
        <taxon>Teleostei</taxon>
        <taxon>Neoteleostei</taxon>
        <taxon>Acanthomorphata</taxon>
        <taxon>Eupercaria</taxon>
        <taxon>Perciformes</taxon>
        <taxon>Cottioidei</taxon>
        <taxon>Cottales</taxon>
        <taxon>Liparidae</taxon>
        <taxon>Liparis</taxon>
    </lineage>
</organism>